<keyword evidence="4" id="KW-1185">Reference proteome</keyword>
<dbReference type="GO" id="GO:0009279">
    <property type="term" value="C:cell outer membrane"/>
    <property type="evidence" value="ECO:0007669"/>
    <property type="project" value="TreeGrafter"/>
</dbReference>
<proteinExistence type="inferred from homology"/>
<dbReference type="KEGG" id="htr:EPV75_06925"/>
<dbReference type="GO" id="GO:0004222">
    <property type="term" value="F:metalloendopeptidase activity"/>
    <property type="evidence" value="ECO:0007669"/>
    <property type="project" value="TreeGrafter"/>
</dbReference>
<dbReference type="Pfam" id="PF01476">
    <property type="entry name" value="LysM"/>
    <property type="match status" value="1"/>
</dbReference>
<evidence type="ECO:0000256" key="1">
    <source>
        <dbReference type="ARBA" id="ARBA00038420"/>
    </source>
</evidence>
<organism evidence="3 4">
    <name type="scientific">Hydrogenovibrio thermophilus</name>
    <dbReference type="NCBI Taxonomy" id="265883"/>
    <lineage>
        <taxon>Bacteria</taxon>
        <taxon>Pseudomonadati</taxon>
        <taxon>Pseudomonadota</taxon>
        <taxon>Gammaproteobacteria</taxon>
        <taxon>Thiotrichales</taxon>
        <taxon>Piscirickettsiaceae</taxon>
        <taxon>Hydrogenovibrio</taxon>
    </lineage>
</organism>
<evidence type="ECO:0000259" key="2">
    <source>
        <dbReference type="PROSITE" id="PS51782"/>
    </source>
</evidence>
<dbReference type="Gene3D" id="3.10.350.10">
    <property type="entry name" value="LysM domain"/>
    <property type="match status" value="1"/>
</dbReference>
<dbReference type="EMBL" id="CP035033">
    <property type="protein sequence ID" value="QAB15412.1"/>
    <property type="molecule type" value="Genomic_DNA"/>
</dbReference>
<dbReference type="Gene3D" id="2.70.70.10">
    <property type="entry name" value="Glucose Permease (Domain IIA)"/>
    <property type="match status" value="1"/>
</dbReference>
<evidence type="ECO:0000313" key="3">
    <source>
        <dbReference type="EMBL" id="QAB15412.1"/>
    </source>
</evidence>
<dbReference type="InterPro" id="IPR018392">
    <property type="entry name" value="LysM"/>
</dbReference>
<dbReference type="CDD" id="cd12797">
    <property type="entry name" value="M23_peptidase"/>
    <property type="match status" value="1"/>
</dbReference>
<dbReference type="CDD" id="cd00118">
    <property type="entry name" value="LysM"/>
    <property type="match status" value="1"/>
</dbReference>
<dbReference type="Pfam" id="PF01551">
    <property type="entry name" value="Peptidase_M23"/>
    <property type="match status" value="1"/>
</dbReference>
<dbReference type="PANTHER" id="PTHR21666:SF263">
    <property type="entry name" value="MUREIN HYDROLASE ACTIVATOR NLPD"/>
    <property type="match status" value="1"/>
</dbReference>
<dbReference type="SMART" id="SM00257">
    <property type="entry name" value="LysM"/>
    <property type="match status" value="1"/>
</dbReference>
<reference evidence="3 4" key="1">
    <citation type="journal article" date="2018" name="Environ. Microbiol.">
        <title>Genomes of ubiquitous marine and hypersaline Hydrogenovibrio, Thiomicrorhabdus and Thiomicrospira spp. encode a diversity of mechanisms to sustain chemolithoautotrophy in heterogeneous environments.</title>
        <authorList>
            <person name="Scott K.M."/>
            <person name="Williams J."/>
            <person name="Porter C.M.B."/>
            <person name="Russel S."/>
            <person name="Harmer T.L."/>
            <person name="Paul J.H."/>
            <person name="Antonen K.M."/>
            <person name="Bridges M.K."/>
            <person name="Camper G.J."/>
            <person name="Campla C.K."/>
            <person name="Casella L.G."/>
            <person name="Chase E."/>
            <person name="Conrad J.W."/>
            <person name="Cruz M.C."/>
            <person name="Dunlap D.S."/>
            <person name="Duran L."/>
            <person name="Fahsbender E.M."/>
            <person name="Goldsmith D.B."/>
            <person name="Keeley R.F."/>
            <person name="Kondoff M.R."/>
            <person name="Kussy B.I."/>
            <person name="Lane M.K."/>
            <person name="Lawler S."/>
            <person name="Leigh B.A."/>
            <person name="Lewis C."/>
            <person name="Lostal L.M."/>
            <person name="Marking D."/>
            <person name="Mancera P.A."/>
            <person name="McClenthan E.C."/>
            <person name="McIntyre E.A."/>
            <person name="Mine J.A."/>
            <person name="Modi S."/>
            <person name="Moore B.D."/>
            <person name="Morgan W.A."/>
            <person name="Nelson K.M."/>
            <person name="Nguyen K.N."/>
            <person name="Ogburn N."/>
            <person name="Parrino D.G."/>
            <person name="Pedapudi A.D."/>
            <person name="Pelham R.P."/>
            <person name="Preece A.M."/>
            <person name="Rampersad E.A."/>
            <person name="Richardson J.C."/>
            <person name="Rodgers C.M."/>
            <person name="Schaffer B.L."/>
            <person name="Sheridan N.E."/>
            <person name="Solone M.R."/>
            <person name="Staley Z.R."/>
            <person name="Tabuchi M."/>
            <person name="Waide R.J."/>
            <person name="Wanjugi P.W."/>
            <person name="Young S."/>
            <person name="Clum A."/>
            <person name="Daum C."/>
            <person name="Huntemann M."/>
            <person name="Ivanova N."/>
            <person name="Kyrpides N."/>
            <person name="Mikhailova N."/>
            <person name="Palaniappan K."/>
            <person name="Pillay M."/>
            <person name="Reddy T.B.K."/>
            <person name="Shapiro N."/>
            <person name="Stamatis D."/>
            <person name="Varghese N."/>
            <person name="Woyke T."/>
            <person name="Boden R."/>
            <person name="Freyermuth S.K."/>
            <person name="Kerfeld C.A."/>
        </authorList>
    </citation>
    <scope>NUCLEOTIDE SEQUENCE [LARGE SCALE GENOMIC DNA]</scope>
    <source>
        <strain evidence="3 4">JR-2</strain>
    </source>
</reference>
<dbReference type="PANTHER" id="PTHR21666">
    <property type="entry name" value="PEPTIDASE-RELATED"/>
    <property type="match status" value="1"/>
</dbReference>
<dbReference type="InterPro" id="IPR050570">
    <property type="entry name" value="Cell_wall_metabolism_enzyme"/>
</dbReference>
<accession>A0A410H3B2</accession>
<name>A0A410H3B2_9GAMM</name>
<protein>
    <submittedName>
        <fullName evidence="3">LysM peptidoglycan-binding domain-containing protein</fullName>
    </submittedName>
</protein>
<dbReference type="InterPro" id="IPR016047">
    <property type="entry name" value="M23ase_b-sheet_dom"/>
</dbReference>
<dbReference type="Proteomes" id="UP000285478">
    <property type="component" value="Chromosome"/>
</dbReference>
<comment type="similarity">
    <text evidence="1">Belongs to the E.coli NlpD/Haemophilus LppB family.</text>
</comment>
<dbReference type="GO" id="GO:0032153">
    <property type="term" value="C:cell division site"/>
    <property type="evidence" value="ECO:0007669"/>
    <property type="project" value="TreeGrafter"/>
</dbReference>
<dbReference type="InterPro" id="IPR011055">
    <property type="entry name" value="Dup_hybrid_motif"/>
</dbReference>
<dbReference type="InterPro" id="IPR036779">
    <property type="entry name" value="LysM_dom_sf"/>
</dbReference>
<dbReference type="RefSeq" id="WP_051673365.1">
    <property type="nucleotide sequence ID" value="NZ_CP035033.1"/>
</dbReference>
<dbReference type="PROSITE" id="PS51782">
    <property type="entry name" value="LYSM"/>
    <property type="match status" value="1"/>
</dbReference>
<dbReference type="SUPFAM" id="SSF51261">
    <property type="entry name" value="Duplicated hybrid motif"/>
    <property type="match status" value="1"/>
</dbReference>
<gene>
    <name evidence="3" type="ORF">EPV75_06925</name>
</gene>
<feature type="domain" description="LysM" evidence="2">
    <location>
        <begin position="43"/>
        <end position="87"/>
    </location>
</feature>
<evidence type="ECO:0000313" key="4">
    <source>
        <dbReference type="Proteomes" id="UP000285478"/>
    </source>
</evidence>
<dbReference type="AlphaFoldDB" id="A0A410H3B2"/>
<sequence length="233" mass="25570">MKQALIGLLLIEVVWLITGCAPARYRGEAGSRAYFDDLSGCGSVYVVRSGDTLSEIAARCDVDMMALADKNHLVPPYTLYVKQELTIPSGSSSRSTVSHRSAKTQPSSSAYKKANFSWPVKKKLKYEYVKDASGLNSLRIYGGIGDGVYAVAAGKVVYAGNGIRQYGNMVVIKHDTEHLTVYAHNDSLQVKEGQRVKKGQLIATLGQTGSVKKPELYVEARYRGRKIDIKKLF</sequence>